<feature type="domain" description="PiggyBac transposable element-derived protein" evidence="1">
    <location>
        <begin position="1"/>
        <end position="143"/>
    </location>
</feature>
<reference evidence="2" key="1">
    <citation type="submission" date="2015-11" db="EMBL/GenBank/DDBJ databases">
        <title>De novo transcriptome assembly of four potential Pierce s Disease insect vectors from Arizona vineyards.</title>
        <authorList>
            <person name="Tassone E.E."/>
        </authorList>
    </citation>
    <scope>NUCLEOTIDE SEQUENCE</scope>
</reference>
<gene>
    <name evidence="2" type="ORF">g.11798</name>
</gene>
<dbReference type="InterPro" id="IPR046349">
    <property type="entry name" value="C1-like_sf"/>
</dbReference>
<evidence type="ECO:0000313" key="2">
    <source>
        <dbReference type="EMBL" id="JAS45349.1"/>
    </source>
</evidence>
<dbReference type="InterPro" id="IPR029526">
    <property type="entry name" value="PGBD"/>
</dbReference>
<organism evidence="2">
    <name type="scientific">Cuerna arida</name>
    <dbReference type="NCBI Taxonomy" id="1464854"/>
    <lineage>
        <taxon>Eukaryota</taxon>
        <taxon>Metazoa</taxon>
        <taxon>Ecdysozoa</taxon>
        <taxon>Arthropoda</taxon>
        <taxon>Hexapoda</taxon>
        <taxon>Insecta</taxon>
        <taxon>Pterygota</taxon>
        <taxon>Neoptera</taxon>
        <taxon>Paraneoptera</taxon>
        <taxon>Hemiptera</taxon>
        <taxon>Auchenorrhyncha</taxon>
        <taxon>Membracoidea</taxon>
        <taxon>Cicadellidae</taxon>
        <taxon>Cicadellinae</taxon>
        <taxon>Proconiini</taxon>
        <taxon>Cuerna</taxon>
    </lineage>
</organism>
<dbReference type="AlphaFoldDB" id="A0A1B6F512"/>
<dbReference type="PANTHER" id="PTHR46599:SF3">
    <property type="entry name" value="PIGGYBAC TRANSPOSABLE ELEMENT-DERIVED PROTEIN 4"/>
    <property type="match status" value="1"/>
</dbReference>
<proteinExistence type="predicted"/>
<evidence type="ECO:0000259" key="1">
    <source>
        <dbReference type="Pfam" id="PF13843"/>
    </source>
</evidence>
<accession>A0A1B6F512</accession>
<dbReference type="EMBL" id="GECZ01024420">
    <property type="protein sequence ID" value="JAS45349.1"/>
    <property type="molecule type" value="Transcribed_RNA"/>
</dbReference>
<protein>
    <recommendedName>
        <fullName evidence="1">PiggyBac transposable element-derived protein domain-containing protein</fullName>
    </recommendedName>
</protein>
<name>A0A1B6F512_9HEMI</name>
<sequence length="251" mass="28938">FTDNYYTKIPLAHFLLDRNTYLTGTINKNCRLLNRTIKSANVPFGESLYFRSGELLLVKYKERKSGKHVHLLSTAYVARNHEVVSGRSVLKIKPEMIFHYDQIMGGIDSKEKSIYHLTCSRQTTKYWKQLVYNFVDMAMFNAYHLYKLNTARPVSKLMFMIEIINQLTETTPALDVPRSIPHVPVGEPFNGHGIQRLSLSGSQRKCGVCGKRAKFWCPGCNVGVHEKCAHQLKHYKRRTMPHQTRIPGVQH</sequence>
<dbReference type="PANTHER" id="PTHR46599">
    <property type="entry name" value="PIGGYBAC TRANSPOSABLE ELEMENT-DERIVED PROTEIN 4"/>
    <property type="match status" value="1"/>
</dbReference>
<dbReference type="SUPFAM" id="SSF57889">
    <property type="entry name" value="Cysteine-rich domain"/>
    <property type="match status" value="1"/>
</dbReference>
<dbReference type="Pfam" id="PF13843">
    <property type="entry name" value="DDE_Tnp_1_7"/>
    <property type="match status" value="1"/>
</dbReference>
<feature type="non-terminal residue" evidence="2">
    <location>
        <position position="1"/>
    </location>
</feature>